<protein>
    <recommendedName>
        <fullName evidence="1">Fungal-type protein kinase domain-containing protein</fullName>
    </recommendedName>
</protein>
<dbReference type="EMBL" id="LCZI01000905">
    <property type="protein sequence ID" value="KKZ63854.1"/>
    <property type="molecule type" value="Genomic_DNA"/>
</dbReference>
<comment type="caution">
    <text evidence="2">The sequence shown here is derived from an EMBL/GenBank/DDBJ whole genome shotgun (WGS) entry which is preliminary data.</text>
</comment>
<evidence type="ECO:0000313" key="2">
    <source>
        <dbReference type="EMBL" id="KKZ63854.1"/>
    </source>
</evidence>
<evidence type="ECO:0000259" key="1">
    <source>
        <dbReference type="Pfam" id="PF17667"/>
    </source>
</evidence>
<accession>A0A0G2J275</accession>
<dbReference type="AlphaFoldDB" id="A0A0G2J275"/>
<feature type="domain" description="Fungal-type protein kinase" evidence="1">
    <location>
        <begin position="2"/>
        <end position="61"/>
    </location>
</feature>
<reference evidence="3" key="1">
    <citation type="journal article" date="2015" name="PLoS Genet.">
        <title>The dynamic genome and transcriptome of the human fungal pathogen Blastomyces and close relative Emmonsia.</title>
        <authorList>
            <person name="Munoz J.F."/>
            <person name="Gauthier G.M."/>
            <person name="Desjardins C.A."/>
            <person name="Gallo J.E."/>
            <person name="Holder J."/>
            <person name="Sullivan T.D."/>
            <person name="Marty A.J."/>
            <person name="Carmen J.C."/>
            <person name="Chen Z."/>
            <person name="Ding L."/>
            <person name="Gujja S."/>
            <person name="Magrini V."/>
            <person name="Misas E."/>
            <person name="Mitreva M."/>
            <person name="Priest M."/>
            <person name="Saif S."/>
            <person name="Whiston E.A."/>
            <person name="Young S."/>
            <person name="Zeng Q."/>
            <person name="Goldman W.E."/>
            <person name="Mardis E.R."/>
            <person name="Taylor J.W."/>
            <person name="McEwen J.G."/>
            <person name="Clay O.K."/>
            <person name="Klein B.S."/>
            <person name="Cuomo C.A."/>
        </authorList>
    </citation>
    <scope>NUCLEOTIDE SEQUENCE [LARGE SCALE GENOMIC DNA]</scope>
    <source>
        <strain evidence="3">UAMH 3008</strain>
    </source>
</reference>
<organism evidence="2 3">
    <name type="scientific">[Emmonsia] crescens</name>
    <dbReference type="NCBI Taxonomy" id="73230"/>
    <lineage>
        <taxon>Eukaryota</taxon>
        <taxon>Fungi</taxon>
        <taxon>Dikarya</taxon>
        <taxon>Ascomycota</taxon>
        <taxon>Pezizomycotina</taxon>
        <taxon>Eurotiomycetes</taxon>
        <taxon>Eurotiomycetidae</taxon>
        <taxon>Onygenales</taxon>
        <taxon>Ajellomycetaceae</taxon>
        <taxon>Emergomyces</taxon>
    </lineage>
</organism>
<dbReference type="InterPro" id="IPR040976">
    <property type="entry name" value="Pkinase_fungal"/>
</dbReference>
<gene>
    <name evidence="2" type="ORF">EMCG_01807</name>
</gene>
<dbReference type="Pfam" id="PF17667">
    <property type="entry name" value="Pkinase_fungal"/>
    <property type="match status" value="1"/>
</dbReference>
<dbReference type="OrthoDB" id="5152879at2759"/>
<sequence length="62" mass="7236">MSEKFNINQNGLQFVSVVLGFFLMSQEQLGFDLTIITSETERYIEIKKNGVKEQLIIDRIIR</sequence>
<evidence type="ECO:0000313" key="3">
    <source>
        <dbReference type="Proteomes" id="UP000034164"/>
    </source>
</evidence>
<dbReference type="VEuPathDB" id="FungiDB:EMCG_01807"/>
<dbReference type="Proteomes" id="UP000034164">
    <property type="component" value="Unassembled WGS sequence"/>
</dbReference>
<proteinExistence type="predicted"/>
<name>A0A0G2J275_9EURO</name>